<dbReference type="SUPFAM" id="SSF53474">
    <property type="entry name" value="alpha/beta-Hydrolases"/>
    <property type="match status" value="1"/>
</dbReference>
<dbReference type="PANTHER" id="PTHR34853:SF1">
    <property type="entry name" value="LIPASE 5"/>
    <property type="match status" value="1"/>
</dbReference>
<dbReference type="InterPro" id="IPR005152">
    <property type="entry name" value="Lipase_secreted"/>
</dbReference>
<feature type="chain" id="PRO_5003369281" evidence="2">
    <location>
        <begin position="35"/>
        <end position="513"/>
    </location>
</feature>
<keyword evidence="2" id="KW-0732">Signal</keyword>
<dbReference type="AlphaFoldDB" id="F8E3B7"/>
<evidence type="ECO:0000256" key="2">
    <source>
        <dbReference type="SAM" id="SignalP"/>
    </source>
</evidence>
<sequence length="513" mass="54827">MKRLLTTALATVTTAAGVVIPSVLPSAESPSAWAASPTPPHVKVQSDPNPNTVVPIPPNTRTQSGLRYQGPMAGTPLGGASIRQSNPAFYHEDRDLKEFKPGDILGQRRISYHALGLKLPVNVIQIRYRTTDAQGRPSVGVTSVVRPNGKPNGKLVSYHSVYDSLNPEHSPSRAIEGDLALGTFSSGMETAVLIPFLAQGYSVAIPDIEGQKADFAAGPEYGQVTLDGIRAALNSKRLRLGAKAKVGLLGYSGGAIATNWAAQLAPKYAPDLQPNLVGAATGGTLVNPIHDVKYINGSPLWAGVLPMAVTGLARAYDLDLDPYLSPYGKRIMTKLRNASLFEVHAQFGGITYESMFKPEYKDPRSVPGLVDVLNKVNMNLAPNPKMPFMIGQTNGGFVDGTMPGPRGIGKGDGVMVTGDVRSIAHKYCSAGNRVLYREYELLPHTSAFALWYPEATVWLMDRFAGRPAPTSCGHIPRGNNLGALTQVKPAPKNPKAHQPQPGGIARIRDQINL</sequence>
<reference evidence="3 4" key="1">
    <citation type="journal article" date="2012" name="BMC Genomics">
        <title>Complete genome sequence, lifestyle, and multi-drug resistance of the human pathogen Corynebacterium resistens DSM 45100 isolated from blood samples of a leukemia patient.</title>
        <authorList>
            <person name="Schroder J."/>
            <person name="Maus I."/>
            <person name="Meyer K."/>
            <person name="Wordemann S."/>
            <person name="Blom J."/>
            <person name="Jaenicke S."/>
            <person name="Schneider J."/>
            <person name="Trost E."/>
            <person name="Tauch A."/>
        </authorList>
    </citation>
    <scope>NUCLEOTIDE SEQUENCE [LARGE SCALE GENOMIC DNA]</scope>
    <source>
        <strain evidence="4">DSM 45100 / JCM 12819 / CCUG 50093 / GTC 2026 / SICGH 158</strain>
    </source>
</reference>
<proteinExistence type="predicted"/>
<keyword evidence="4" id="KW-1185">Reference proteome</keyword>
<dbReference type="Gene3D" id="1.10.260.130">
    <property type="match status" value="1"/>
</dbReference>
<dbReference type="HOGENOM" id="CLU_029538_5_0_11"/>
<dbReference type="InterPro" id="IPR029058">
    <property type="entry name" value="AB_hydrolase_fold"/>
</dbReference>
<dbReference type="OrthoDB" id="9798122at2"/>
<keyword evidence="3" id="KW-0378">Hydrolase</keyword>
<evidence type="ECO:0000313" key="4">
    <source>
        <dbReference type="Proteomes" id="UP000000492"/>
    </source>
</evidence>
<name>F8E3B7_CORRG</name>
<dbReference type="Gene3D" id="3.40.50.1820">
    <property type="entry name" value="alpha/beta hydrolase"/>
    <property type="match status" value="1"/>
</dbReference>
<evidence type="ECO:0000256" key="1">
    <source>
        <dbReference type="SAM" id="MobiDB-lite"/>
    </source>
</evidence>
<dbReference type="Proteomes" id="UP000000492">
    <property type="component" value="Chromosome"/>
</dbReference>
<dbReference type="GO" id="GO:0016042">
    <property type="term" value="P:lipid catabolic process"/>
    <property type="evidence" value="ECO:0007669"/>
    <property type="project" value="InterPro"/>
</dbReference>
<dbReference type="GO" id="GO:0004806">
    <property type="term" value="F:triacylglycerol lipase activity"/>
    <property type="evidence" value="ECO:0007669"/>
    <property type="project" value="UniProtKB-EC"/>
</dbReference>
<organism evidence="3 4">
    <name type="scientific">Corynebacterium resistens (strain DSM 45100 / JCM 12819 / GTC 2026 / SICGH 158)</name>
    <dbReference type="NCBI Taxonomy" id="662755"/>
    <lineage>
        <taxon>Bacteria</taxon>
        <taxon>Bacillati</taxon>
        <taxon>Actinomycetota</taxon>
        <taxon>Actinomycetes</taxon>
        <taxon>Mycobacteriales</taxon>
        <taxon>Corynebacteriaceae</taxon>
        <taxon>Corynebacterium</taxon>
    </lineage>
</organism>
<gene>
    <name evidence="3" type="primary">lipS3</name>
    <name evidence="3" type="ordered locus">CRES_2090</name>
</gene>
<evidence type="ECO:0000313" key="3">
    <source>
        <dbReference type="EMBL" id="AEI10443.1"/>
    </source>
</evidence>
<accession>F8E3B7</accession>
<dbReference type="EC" id="3.1.1.3" evidence="3"/>
<protein>
    <submittedName>
        <fullName evidence="3">Secretory lipase</fullName>
        <ecNumber evidence="3">3.1.1.3</ecNumber>
    </submittedName>
</protein>
<feature type="signal peptide" evidence="2">
    <location>
        <begin position="1"/>
        <end position="34"/>
    </location>
</feature>
<dbReference type="RefSeq" id="WP_013889423.1">
    <property type="nucleotide sequence ID" value="NC_015673.1"/>
</dbReference>
<dbReference type="KEGG" id="crd:CRES_2090"/>
<dbReference type="EMBL" id="CP002857">
    <property type="protein sequence ID" value="AEI10443.1"/>
    <property type="molecule type" value="Genomic_DNA"/>
</dbReference>
<dbReference type="STRING" id="662755.CRES_2090"/>
<feature type="region of interest" description="Disordered" evidence="1">
    <location>
        <begin position="29"/>
        <end position="55"/>
    </location>
</feature>
<dbReference type="Pfam" id="PF03583">
    <property type="entry name" value="LIP"/>
    <property type="match status" value="1"/>
</dbReference>
<dbReference type="PANTHER" id="PTHR34853">
    <property type="match status" value="1"/>
</dbReference>
<dbReference type="eggNOG" id="COG1073">
    <property type="taxonomic scope" value="Bacteria"/>
</dbReference>